<organism evidence="2 3">
    <name type="scientific">Globicatella sulfidifaciens DSM 15739</name>
    <dbReference type="NCBI Taxonomy" id="1121925"/>
    <lineage>
        <taxon>Bacteria</taxon>
        <taxon>Bacillati</taxon>
        <taxon>Bacillota</taxon>
        <taxon>Bacilli</taxon>
        <taxon>Lactobacillales</taxon>
        <taxon>Aerococcaceae</taxon>
        <taxon>Globicatella</taxon>
    </lineage>
</organism>
<reference evidence="3" key="1">
    <citation type="submission" date="2017-02" db="EMBL/GenBank/DDBJ databases">
        <authorList>
            <person name="Varghese N."/>
            <person name="Submissions S."/>
        </authorList>
    </citation>
    <scope>NUCLEOTIDE SEQUENCE [LARGE SCALE GENOMIC DNA]</scope>
    <source>
        <strain evidence="3">DSM 15739</strain>
    </source>
</reference>
<keyword evidence="3" id="KW-1185">Reference proteome</keyword>
<feature type="transmembrane region" description="Helical" evidence="1">
    <location>
        <begin position="5"/>
        <end position="23"/>
    </location>
</feature>
<dbReference type="OrthoDB" id="1908850at2"/>
<accession>A0A1T4JRG0</accession>
<evidence type="ECO:0000256" key="1">
    <source>
        <dbReference type="SAM" id="Phobius"/>
    </source>
</evidence>
<protein>
    <submittedName>
        <fullName evidence="2">Uncharacterized protein</fullName>
    </submittedName>
</protein>
<dbReference type="InterPro" id="IPR054200">
    <property type="entry name" value="DUF6905"/>
</dbReference>
<dbReference type="Proteomes" id="UP000189941">
    <property type="component" value="Unassembled WGS sequence"/>
</dbReference>
<feature type="transmembrane region" description="Helical" evidence="1">
    <location>
        <begin position="91"/>
        <end position="110"/>
    </location>
</feature>
<dbReference type="Pfam" id="PF21846">
    <property type="entry name" value="DUF6905"/>
    <property type="match status" value="1"/>
</dbReference>
<dbReference type="AlphaFoldDB" id="A0A1T4JRG0"/>
<name>A0A1T4JRG0_9LACT</name>
<dbReference type="EMBL" id="FUWO01000002">
    <property type="protein sequence ID" value="SJZ32770.1"/>
    <property type="molecule type" value="Genomic_DNA"/>
</dbReference>
<dbReference type="RefSeq" id="WP_078755181.1">
    <property type="nucleotide sequence ID" value="NZ_FUWO01000002.1"/>
</dbReference>
<keyword evidence="1" id="KW-1133">Transmembrane helix</keyword>
<proteinExistence type="predicted"/>
<keyword evidence="1" id="KW-0472">Membrane</keyword>
<evidence type="ECO:0000313" key="3">
    <source>
        <dbReference type="Proteomes" id="UP000189941"/>
    </source>
</evidence>
<dbReference type="STRING" id="1121925.SAMN02746011_00327"/>
<keyword evidence="1" id="KW-0812">Transmembrane</keyword>
<gene>
    <name evidence="2" type="ORF">SAMN02746011_00327</name>
</gene>
<evidence type="ECO:0000313" key="2">
    <source>
        <dbReference type="EMBL" id="SJZ32770.1"/>
    </source>
</evidence>
<sequence length="117" mass="12829">MKQNIFNVLGFLLSGLFVMSIWGPMYDELGLIGGMLASGAIIGLFWNINHNMKLIMNDEKLSFIDMALGIATAGIVRDFLQTGVDGLYKSFPTFIIVLLGGCIGGIMAYISEREEMN</sequence>
<feature type="transmembrane region" description="Helical" evidence="1">
    <location>
        <begin position="29"/>
        <end position="49"/>
    </location>
</feature>
<feature type="transmembrane region" description="Helical" evidence="1">
    <location>
        <begin position="61"/>
        <end position="79"/>
    </location>
</feature>